<sequence>MNPLTVLRAGDYPCMPWKNGGGSTQEITRDGGAGLDGFGWRLSIADIAASGGFSRFAGYQRVITVLQGQGMQLMVDGAPSRVLRPFDAFAFNGDSDVACQLLGGPIRDFNLIYAPSRYRARLQWFEHATPQRLFSAAAHVLVFSAADALKVSQGEQAPQLLGLYDCAQMRPSGGLVELTLEGHCCVVELSPR</sequence>
<dbReference type="PANTHER" id="PTHR37943:SF1">
    <property type="entry name" value="PROTEIN VES"/>
    <property type="match status" value="1"/>
</dbReference>
<dbReference type="InterPro" id="IPR011051">
    <property type="entry name" value="RmlC_Cupin_sf"/>
</dbReference>
<accession>A0ABR7Z1G6</accession>
<dbReference type="Proteomes" id="UP000805841">
    <property type="component" value="Unassembled WGS sequence"/>
</dbReference>
<dbReference type="InterPro" id="IPR014710">
    <property type="entry name" value="RmlC-like_jellyroll"/>
</dbReference>
<proteinExistence type="predicted"/>
<organism evidence="1 2">
    <name type="scientific">Pseudomonas typographi</name>
    <dbReference type="NCBI Taxonomy" id="2715964"/>
    <lineage>
        <taxon>Bacteria</taxon>
        <taxon>Pseudomonadati</taxon>
        <taxon>Pseudomonadota</taxon>
        <taxon>Gammaproteobacteria</taxon>
        <taxon>Pseudomonadales</taxon>
        <taxon>Pseudomonadaceae</taxon>
        <taxon>Pseudomonas</taxon>
    </lineage>
</organism>
<dbReference type="RefSeq" id="WP_190420577.1">
    <property type="nucleotide sequence ID" value="NZ_JAAOCA010000012.1"/>
</dbReference>
<evidence type="ECO:0000313" key="2">
    <source>
        <dbReference type="Proteomes" id="UP000805841"/>
    </source>
</evidence>
<dbReference type="SUPFAM" id="SSF51182">
    <property type="entry name" value="RmlC-like cupins"/>
    <property type="match status" value="1"/>
</dbReference>
<comment type="caution">
    <text evidence="1">The sequence shown here is derived from an EMBL/GenBank/DDBJ whole genome shotgun (WGS) entry which is preliminary data.</text>
</comment>
<evidence type="ECO:0000313" key="1">
    <source>
        <dbReference type="EMBL" id="MBD1599344.1"/>
    </source>
</evidence>
<name>A0ABR7Z1G6_9PSED</name>
<keyword evidence="2" id="KW-1185">Reference proteome</keyword>
<reference evidence="1 2" key="1">
    <citation type="journal article" date="2020" name="Insects">
        <title>Bacteria Belonging to Pseudomonas typographi sp. nov. from the Bark Beetle Ips typographus Have Genomic Potential to Aid in the Host Ecology.</title>
        <authorList>
            <person name="Peral-Aranega E."/>
            <person name="Saati-Santamaria Z."/>
            <person name="Kolarik M."/>
            <person name="Rivas R."/>
            <person name="Garcia-Fraile P."/>
        </authorList>
    </citation>
    <scope>NUCLEOTIDE SEQUENCE [LARGE SCALE GENOMIC DNA]</scope>
    <source>
        <strain evidence="1 2">CA3A</strain>
    </source>
</reference>
<gene>
    <name evidence="1" type="ORF">HAQ05_11595</name>
</gene>
<dbReference type="CDD" id="cd20490">
    <property type="entry name" value="cupin_HutD_C"/>
    <property type="match status" value="1"/>
</dbReference>
<dbReference type="InterPro" id="IPR010282">
    <property type="entry name" value="Uncharacterised_HutD/Ves"/>
</dbReference>
<dbReference type="CDD" id="cd20293">
    <property type="entry name" value="cupin_HutD_N"/>
    <property type="match status" value="1"/>
</dbReference>
<dbReference type="PANTHER" id="PTHR37943">
    <property type="entry name" value="PROTEIN VES"/>
    <property type="match status" value="1"/>
</dbReference>
<dbReference type="Gene3D" id="2.60.120.10">
    <property type="entry name" value="Jelly Rolls"/>
    <property type="match status" value="2"/>
</dbReference>
<dbReference type="EMBL" id="JAAOCA010000012">
    <property type="protein sequence ID" value="MBD1599344.1"/>
    <property type="molecule type" value="Genomic_DNA"/>
</dbReference>
<protein>
    <submittedName>
        <fullName evidence="1">HutD family protein</fullName>
    </submittedName>
</protein>
<dbReference type="Pfam" id="PF05962">
    <property type="entry name" value="HutD"/>
    <property type="match status" value="1"/>
</dbReference>